<sequence>MSTEDPFYGFYITVERWYEGNMDENKPDHTATVYPNPTSGCFLIRTIGYALYVLRTTVEVSPGFWWDDRAPVGSSFSLHRVAKRGMHSLCWRGDFNPVPAHNYQQERHASSGRRVTWRRIRIRRRCRLPDHPSFVPENEETNCATNTEPILKPHESTPTEASPALLFQKTQDGGILVFHGALTGPSNEPPTSSSSGPAVPTSNTPANPAGSSFNSTAQPYQQYQQNAQNSSCVNSPSSGGFTDPITPNYYAGKHSHTGTQQVQEGENYQSSSYMDSPPSGRFSHPNTLTYHSGHLSHTGTGTQQVQEGENEQSSSNMGWSPPGGYAGYPSRTGAQQAQQGQGHYQDTPNSNWTTEEESLEPNEVTNFTDVYSDHPSHTGTQQAQQGQGHYQDTPNSNWTTEEGSLEPNEVTNFTDVYSDHPSHTGTQQAQQGQGHYQDTPNANWTTEEGSLEPNEVTNFTDLYSNISLEAQPEEELDLPDGLSAPTWSSSVLASVYGEEDLSLVNIFTGQGLQLTRFLPGQGIDPTLLLINFGAPFSPDQNLQAQWGQENYHFDGAAEWQPLTKHEIEELEYLRDLGRMNKLYE</sequence>
<name>A0A3N4HNN2_ASCIM</name>
<organism evidence="2 3">
    <name type="scientific">Ascobolus immersus RN42</name>
    <dbReference type="NCBI Taxonomy" id="1160509"/>
    <lineage>
        <taxon>Eukaryota</taxon>
        <taxon>Fungi</taxon>
        <taxon>Dikarya</taxon>
        <taxon>Ascomycota</taxon>
        <taxon>Pezizomycotina</taxon>
        <taxon>Pezizomycetes</taxon>
        <taxon>Pezizales</taxon>
        <taxon>Ascobolaceae</taxon>
        <taxon>Ascobolus</taxon>
    </lineage>
</organism>
<feature type="compositionally biased region" description="Low complexity" evidence="1">
    <location>
        <begin position="378"/>
        <end position="393"/>
    </location>
</feature>
<feature type="compositionally biased region" description="Polar residues" evidence="1">
    <location>
        <begin position="257"/>
        <end position="274"/>
    </location>
</feature>
<evidence type="ECO:0000313" key="3">
    <source>
        <dbReference type="Proteomes" id="UP000275078"/>
    </source>
</evidence>
<feature type="region of interest" description="Disordered" evidence="1">
    <location>
        <begin position="178"/>
        <end position="449"/>
    </location>
</feature>
<protein>
    <submittedName>
        <fullName evidence="2">Uncharacterized protein</fullName>
    </submittedName>
</protein>
<feature type="compositionally biased region" description="Low complexity" evidence="1">
    <location>
        <begin position="217"/>
        <end position="231"/>
    </location>
</feature>
<dbReference type="EMBL" id="ML119763">
    <property type="protein sequence ID" value="RPA75435.1"/>
    <property type="molecule type" value="Genomic_DNA"/>
</dbReference>
<gene>
    <name evidence="2" type="ORF">BJ508DRAFT_380039</name>
</gene>
<reference evidence="2 3" key="1">
    <citation type="journal article" date="2018" name="Nat. Ecol. Evol.">
        <title>Pezizomycetes genomes reveal the molecular basis of ectomycorrhizal truffle lifestyle.</title>
        <authorList>
            <person name="Murat C."/>
            <person name="Payen T."/>
            <person name="Noel B."/>
            <person name="Kuo A."/>
            <person name="Morin E."/>
            <person name="Chen J."/>
            <person name="Kohler A."/>
            <person name="Krizsan K."/>
            <person name="Balestrini R."/>
            <person name="Da Silva C."/>
            <person name="Montanini B."/>
            <person name="Hainaut M."/>
            <person name="Levati E."/>
            <person name="Barry K.W."/>
            <person name="Belfiori B."/>
            <person name="Cichocki N."/>
            <person name="Clum A."/>
            <person name="Dockter R.B."/>
            <person name="Fauchery L."/>
            <person name="Guy J."/>
            <person name="Iotti M."/>
            <person name="Le Tacon F."/>
            <person name="Lindquist E.A."/>
            <person name="Lipzen A."/>
            <person name="Malagnac F."/>
            <person name="Mello A."/>
            <person name="Molinier V."/>
            <person name="Miyauchi S."/>
            <person name="Poulain J."/>
            <person name="Riccioni C."/>
            <person name="Rubini A."/>
            <person name="Sitrit Y."/>
            <person name="Splivallo R."/>
            <person name="Traeger S."/>
            <person name="Wang M."/>
            <person name="Zifcakova L."/>
            <person name="Wipf D."/>
            <person name="Zambonelli A."/>
            <person name="Paolocci F."/>
            <person name="Nowrousian M."/>
            <person name="Ottonello S."/>
            <person name="Baldrian P."/>
            <person name="Spatafora J.W."/>
            <person name="Henrissat B."/>
            <person name="Nagy L.G."/>
            <person name="Aury J.M."/>
            <person name="Wincker P."/>
            <person name="Grigoriev I.V."/>
            <person name="Bonfante P."/>
            <person name="Martin F.M."/>
        </authorList>
    </citation>
    <scope>NUCLEOTIDE SEQUENCE [LARGE SCALE GENOMIC DNA]</scope>
    <source>
        <strain evidence="2 3">RN42</strain>
    </source>
</reference>
<dbReference type="Proteomes" id="UP000275078">
    <property type="component" value="Unassembled WGS sequence"/>
</dbReference>
<accession>A0A3N4HNN2</accession>
<feature type="compositionally biased region" description="Low complexity" evidence="1">
    <location>
        <begin position="424"/>
        <end position="439"/>
    </location>
</feature>
<feature type="compositionally biased region" description="Low complexity" evidence="1">
    <location>
        <begin position="333"/>
        <end position="342"/>
    </location>
</feature>
<feature type="compositionally biased region" description="Polar residues" evidence="1">
    <location>
        <begin position="284"/>
        <end position="318"/>
    </location>
</feature>
<evidence type="ECO:0000256" key="1">
    <source>
        <dbReference type="SAM" id="MobiDB-lite"/>
    </source>
</evidence>
<feature type="compositionally biased region" description="Polar residues" evidence="1">
    <location>
        <begin position="344"/>
        <end position="353"/>
    </location>
</feature>
<keyword evidence="3" id="KW-1185">Reference proteome</keyword>
<dbReference type="AlphaFoldDB" id="A0A3N4HNN2"/>
<proteinExistence type="predicted"/>
<evidence type="ECO:0000313" key="2">
    <source>
        <dbReference type="EMBL" id="RPA75435.1"/>
    </source>
</evidence>
<feature type="compositionally biased region" description="Polar residues" evidence="1">
    <location>
        <begin position="184"/>
        <end position="216"/>
    </location>
</feature>